<dbReference type="STRING" id="96773.Tchl_0553"/>
<dbReference type="EMBL" id="CP018839">
    <property type="protein sequence ID" value="APR03419.1"/>
    <property type="molecule type" value="Genomic_DNA"/>
</dbReference>
<gene>
    <name evidence="1" type="ORF">Tchl_0553</name>
</gene>
<dbReference type="PANTHER" id="PTHR33303">
    <property type="entry name" value="CYTOPLASMIC PROTEIN-RELATED"/>
    <property type="match status" value="1"/>
</dbReference>
<organism evidence="1 2">
    <name type="scientific">Thauera chlorobenzoica</name>
    <dbReference type="NCBI Taxonomy" id="96773"/>
    <lineage>
        <taxon>Bacteria</taxon>
        <taxon>Pseudomonadati</taxon>
        <taxon>Pseudomonadota</taxon>
        <taxon>Betaproteobacteria</taxon>
        <taxon>Rhodocyclales</taxon>
        <taxon>Zoogloeaceae</taxon>
        <taxon>Thauera</taxon>
    </lineage>
</organism>
<name>A0A1H5XJR4_9RHOO</name>
<proteinExistence type="predicted"/>
<dbReference type="PANTHER" id="PTHR33303:SF2">
    <property type="entry name" value="COA-BINDING DOMAIN-CONTAINING PROTEIN"/>
    <property type="match status" value="1"/>
</dbReference>
<dbReference type="AlphaFoldDB" id="A0A1H5XJR4"/>
<evidence type="ECO:0000313" key="2">
    <source>
        <dbReference type="Proteomes" id="UP000185739"/>
    </source>
</evidence>
<evidence type="ECO:0000313" key="1">
    <source>
        <dbReference type="EMBL" id="APR03419.1"/>
    </source>
</evidence>
<dbReference type="SUPFAM" id="SSF51735">
    <property type="entry name" value="NAD(P)-binding Rossmann-fold domains"/>
    <property type="match status" value="1"/>
</dbReference>
<dbReference type="RefSeq" id="WP_075147039.1">
    <property type="nucleotide sequence ID" value="NZ_CP018839.1"/>
</dbReference>
<protein>
    <submittedName>
        <fullName evidence="1">Putative CoA-binding protein</fullName>
    </submittedName>
</protein>
<dbReference type="SMART" id="SM00881">
    <property type="entry name" value="CoA_binding"/>
    <property type="match status" value="1"/>
</dbReference>
<dbReference type="KEGG" id="tcl:Tchl_0553"/>
<reference evidence="1 2" key="1">
    <citation type="submission" date="2016-12" db="EMBL/GenBank/DDBJ databases">
        <title>Complete genome sequence of Thauera chlorobenzoica, a Betaproteobacterium degrading haloaromatics anaerobically to CO2 and halides.</title>
        <authorList>
            <person name="Goris T."/>
            <person name="Mergelsberg M."/>
            <person name="Boll M."/>
        </authorList>
    </citation>
    <scope>NUCLEOTIDE SEQUENCE [LARGE SCALE GENOMIC DNA]</scope>
    <source>
        <strain evidence="1 2">3CB1</strain>
    </source>
</reference>
<dbReference type="InterPro" id="IPR003781">
    <property type="entry name" value="CoA-bd"/>
</dbReference>
<accession>A0A1H5XJR4</accession>
<dbReference type="Pfam" id="PF13380">
    <property type="entry name" value="CoA_binding_2"/>
    <property type="match status" value="1"/>
</dbReference>
<sequence>MHPNDISADPAAIRRLLQDSRNIAVVGLSPKPARPSNEVAHYLRAAGYTILPVNPLHDEVMGERCYPSLHDVPQPIDIVDIFRKPEEVMPVVDEAIAVGARSVWFQLGVIAPEAAAKAAAAGLEVVMDRCTKIEHARLLAR</sequence>
<dbReference type="InterPro" id="IPR036291">
    <property type="entry name" value="NAD(P)-bd_dom_sf"/>
</dbReference>
<dbReference type="Gene3D" id="3.40.50.720">
    <property type="entry name" value="NAD(P)-binding Rossmann-like Domain"/>
    <property type="match status" value="1"/>
</dbReference>
<dbReference type="OrthoDB" id="9804695at2"/>
<keyword evidence="2" id="KW-1185">Reference proteome</keyword>
<dbReference type="Proteomes" id="UP000185739">
    <property type="component" value="Chromosome"/>
</dbReference>